<sequence>MINDGAIEAHLMFGKVFESVRARLRARADEEALMDLSDAALADIGLSRAALPGLRSRIEPAPVEAKASETLFLSFAFPMAIQRA</sequence>
<dbReference type="eggNOG" id="ENOG503122Y">
    <property type="taxonomic scope" value="Bacteria"/>
</dbReference>
<dbReference type="Pfam" id="PF06568">
    <property type="entry name" value="YjiS-like"/>
    <property type="match status" value="1"/>
</dbReference>
<protein>
    <recommendedName>
        <fullName evidence="1">YjiS-like domain-containing protein</fullName>
    </recommendedName>
</protein>
<dbReference type="EMBL" id="CP001510">
    <property type="protein sequence ID" value="ACS41766.1"/>
    <property type="molecule type" value="Genomic_DNA"/>
</dbReference>
<dbReference type="InterPro" id="IPR009506">
    <property type="entry name" value="YjiS-like"/>
</dbReference>
<dbReference type="AlphaFoldDB" id="C5B1G5"/>
<evidence type="ECO:0000313" key="3">
    <source>
        <dbReference type="Proteomes" id="UP000009081"/>
    </source>
</evidence>
<reference evidence="2 3" key="1">
    <citation type="journal article" date="2009" name="PLoS ONE">
        <title>Methylobacterium genome sequences: a reference blueprint to investigate microbial metabolism of C1 compounds from natural and industrial sources.</title>
        <authorList>
            <person name="Vuilleumier S."/>
            <person name="Chistoserdova L."/>
            <person name="Lee M.-C."/>
            <person name="Bringel F."/>
            <person name="Lajus A."/>
            <person name="Zhou Y."/>
            <person name="Gourion B."/>
            <person name="Barbe V."/>
            <person name="Chang J."/>
            <person name="Cruveiller S."/>
            <person name="Dossat C."/>
            <person name="Gillett W."/>
            <person name="Gruffaz C."/>
            <person name="Haugen E."/>
            <person name="Hourcade E."/>
            <person name="Levy R."/>
            <person name="Mangenot S."/>
            <person name="Muller E."/>
            <person name="Nadalig T."/>
            <person name="Pagni M."/>
            <person name="Penny C."/>
            <person name="Peyraud R."/>
            <person name="Robinson D.G."/>
            <person name="Roche D."/>
            <person name="Rouy Z."/>
            <person name="Saenampechek C."/>
            <person name="Salvignol G."/>
            <person name="Vallenet D."/>
            <person name="Wu Z."/>
            <person name="Marx C.J."/>
            <person name="Vorholt J.A."/>
            <person name="Olson M.V."/>
            <person name="Kaul R."/>
            <person name="Weissenbach J."/>
            <person name="Medigue C."/>
            <person name="Lidstrom M.E."/>
        </authorList>
    </citation>
    <scope>NUCLEOTIDE SEQUENCE [LARGE SCALE GENOMIC DNA]</scope>
    <source>
        <strain evidence="3">ATCC 14718 / DSM 1338 / JCM 2805 / NCIMB 9133 / AM1</strain>
    </source>
</reference>
<accession>C5B1G5</accession>
<evidence type="ECO:0000313" key="2">
    <source>
        <dbReference type="EMBL" id="ACS41766.1"/>
    </source>
</evidence>
<dbReference type="HOGENOM" id="CLU_2700495_0_0_5"/>
<proteinExistence type="predicted"/>
<organism evidence="2 3">
    <name type="scientific">Methylorubrum extorquens (strain ATCC 14718 / DSM 1338 / JCM 2805 / NCIMB 9133 / AM1)</name>
    <name type="common">Methylobacterium extorquens</name>
    <dbReference type="NCBI Taxonomy" id="272630"/>
    <lineage>
        <taxon>Bacteria</taxon>
        <taxon>Pseudomonadati</taxon>
        <taxon>Pseudomonadota</taxon>
        <taxon>Alphaproteobacteria</taxon>
        <taxon>Hyphomicrobiales</taxon>
        <taxon>Methylobacteriaceae</taxon>
        <taxon>Methylorubrum</taxon>
    </lineage>
</organism>
<keyword evidence="3" id="KW-1185">Reference proteome</keyword>
<feature type="domain" description="YjiS-like" evidence="1">
    <location>
        <begin position="17"/>
        <end position="49"/>
    </location>
</feature>
<evidence type="ECO:0000259" key="1">
    <source>
        <dbReference type="Pfam" id="PF06568"/>
    </source>
</evidence>
<gene>
    <name evidence="2" type="ordered locus">MexAM1_META1p4113</name>
</gene>
<dbReference type="KEGG" id="mea:Mex_1p4113"/>
<name>C5B1G5_METEA</name>
<dbReference type="Proteomes" id="UP000009081">
    <property type="component" value="Chromosome"/>
</dbReference>